<proteinExistence type="predicted"/>
<evidence type="ECO:0000313" key="3">
    <source>
        <dbReference type="Proteomes" id="UP000448235"/>
    </source>
</evidence>
<reference evidence="2 3" key="1">
    <citation type="submission" date="2019-12" db="EMBL/GenBank/DDBJ databases">
        <title>Draft genome sequencing of Halomonas icarensis D1-1.</title>
        <authorList>
            <person name="Pandiyan K."/>
            <person name="Kushwaha P."/>
            <person name="Gowdham M."/>
            <person name="Chakdar H."/>
            <person name="Singh A."/>
            <person name="Kumar M."/>
            <person name="Saxena A.K."/>
        </authorList>
    </citation>
    <scope>NUCLEOTIDE SEQUENCE [LARGE SCALE GENOMIC DNA]</scope>
    <source>
        <strain evidence="2 3">D1-1</strain>
    </source>
</reference>
<dbReference type="AlphaFoldDB" id="A0A7X5AK99"/>
<dbReference type="EMBL" id="WUTS01000001">
    <property type="protein sequence ID" value="NAW12092.1"/>
    <property type="molecule type" value="Genomic_DNA"/>
</dbReference>
<comment type="caution">
    <text evidence="2">The sequence shown here is derived from an EMBL/GenBank/DDBJ whole genome shotgun (WGS) entry which is preliminary data.</text>
</comment>
<keyword evidence="3" id="KW-1185">Reference proteome</keyword>
<organism evidence="2 3">
    <name type="scientific">Halomonas icarae</name>
    <dbReference type="NCBI Taxonomy" id="2691040"/>
    <lineage>
        <taxon>Bacteria</taxon>
        <taxon>Pseudomonadati</taxon>
        <taxon>Pseudomonadota</taxon>
        <taxon>Gammaproteobacteria</taxon>
        <taxon>Oceanospirillales</taxon>
        <taxon>Halomonadaceae</taxon>
        <taxon>Halomonas</taxon>
    </lineage>
</organism>
<accession>A0A7X5AK99</accession>
<name>A0A7X5AK99_9GAMM</name>
<protein>
    <submittedName>
        <fullName evidence="2">Uncharacterized protein</fullName>
    </submittedName>
</protein>
<evidence type="ECO:0000256" key="1">
    <source>
        <dbReference type="SAM" id="MobiDB-lite"/>
    </source>
</evidence>
<gene>
    <name evidence="2" type="ORF">GRB80_04465</name>
</gene>
<evidence type="ECO:0000313" key="2">
    <source>
        <dbReference type="EMBL" id="NAW12092.1"/>
    </source>
</evidence>
<sequence>MMDIFKVVHDGDTIGFFPATTWGQASKSGANFHRKQTGENVPWEHVTTTWINPKHYEQEGVPAELYAAPSSTESTDTVDAEYVTA</sequence>
<dbReference type="Proteomes" id="UP000448235">
    <property type="component" value="Unassembled WGS sequence"/>
</dbReference>
<feature type="region of interest" description="Disordered" evidence="1">
    <location>
        <begin position="66"/>
        <end position="85"/>
    </location>
</feature>
<dbReference type="RefSeq" id="WP_161422675.1">
    <property type="nucleotide sequence ID" value="NZ_JARWMY010000007.1"/>
</dbReference>